<dbReference type="Proteomes" id="UP001241848">
    <property type="component" value="Unassembled WGS sequence"/>
</dbReference>
<sequence length="112" mass="12364">MNGATFGWNYLWGTGGAREQTKEYIETEKQQFEEQGAASYAGTAASTLAMHILGRRIGIKGKLGDGERYTVSGGQDKLDEKVSKGTEELRDLPAILDRVKEIRSQLPSELEK</sequence>
<comment type="caution">
    <text evidence="1">The sequence shown here is derived from an EMBL/GenBank/DDBJ whole genome shotgun (WGS) entry which is preliminary data.</text>
</comment>
<proteinExistence type="predicted"/>
<reference evidence="1 2" key="1">
    <citation type="submission" date="2022-10" db="EMBL/GenBank/DDBJ databases">
        <title>Paenibacillus description and whole genome data of maize root bacterial community.</title>
        <authorList>
            <person name="Marton D."/>
            <person name="Farkas M."/>
            <person name="Cserhati M."/>
        </authorList>
    </citation>
    <scope>NUCLEOTIDE SEQUENCE [LARGE SCALE GENOMIC DNA]</scope>
    <source>
        <strain evidence="1 2">P96</strain>
    </source>
</reference>
<dbReference type="RefSeq" id="WP_305756726.1">
    <property type="nucleotide sequence ID" value="NZ_JAPCKK010000031.1"/>
</dbReference>
<keyword evidence="2" id="KW-1185">Reference proteome</keyword>
<dbReference type="EMBL" id="JAPCKK010000031">
    <property type="protein sequence ID" value="MDP4099122.1"/>
    <property type="molecule type" value="Genomic_DNA"/>
</dbReference>
<evidence type="ECO:0000313" key="1">
    <source>
        <dbReference type="EMBL" id="MDP4099122.1"/>
    </source>
</evidence>
<gene>
    <name evidence="1" type="ORF">OIN60_20585</name>
</gene>
<name>A0ABT9FWM7_9BACL</name>
<protein>
    <submittedName>
        <fullName evidence="1">Uncharacterized protein</fullName>
    </submittedName>
</protein>
<organism evidence="1 2">
    <name type="scientific">Paenibacillus zeirhizosphaerae</name>
    <dbReference type="NCBI Taxonomy" id="2987519"/>
    <lineage>
        <taxon>Bacteria</taxon>
        <taxon>Bacillati</taxon>
        <taxon>Bacillota</taxon>
        <taxon>Bacilli</taxon>
        <taxon>Bacillales</taxon>
        <taxon>Paenibacillaceae</taxon>
        <taxon>Paenibacillus</taxon>
    </lineage>
</organism>
<accession>A0ABT9FWM7</accession>
<evidence type="ECO:0000313" key="2">
    <source>
        <dbReference type="Proteomes" id="UP001241848"/>
    </source>
</evidence>